<comment type="caution">
    <text evidence="1">The sequence shown here is derived from an EMBL/GenBank/DDBJ whole genome shotgun (WGS) entry which is preliminary data.</text>
</comment>
<reference evidence="1" key="1">
    <citation type="journal article" date="2020" name="mSystems">
        <title>Genome- and Community-Level Interaction Insights into Carbon Utilization and Element Cycling Functions of Hydrothermarchaeota in Hydrothermal Sediment.</title>
        <authorList>
            <person name="Zhou Z."/>
            <person name="Liu Y."/>
            <person name="Xu W."/>
            <person name="Pan J."/>
            <person name="Luo Z.H."/>
            <person name="Li M."/>
        </authorList>
    </citation>
    <scope>NUCLEOTIDE SEQUENCE [LARGE SCALE GENOMIC DNA]</scope>
    <source>
        <strain evidence="1">SpSt-477</strain>
    </source>
</reference>
<proteinExistence type="predicted"/>
<gene>
    <name evidence="1" type="ORF">ENS29_01145</name>
</gene>
<dbReference type="EMBL" id="DSUH01000026">
    <property type="protein sequence ID" value="HGU31444.1"/>
    <property type="molecule type" value="Genomic_DNA"/>
</dbReference>
<organism evidence="1">
    <name type="scientific">Desulfatirhabdium butyrativorans</name>
    <dbReference type="NCBI Taxonomy" id="340467"/>
    <lineage>
        <taxon>Bacteria</taxon>
        <taxon>Pseudomonadati</taxon>
        <taxon>Thermodesulfobacteriota</taxon>
        <taxon>Desulfobacteria</taxon>
        <taxon>Desulfobacterales</taxon>
        <taxon>Desulfatirhabdiaceae</taxon>
        <taxon>Desulfatirhabdium</taxon>
    </lineage>
</organism>
<evidence type="ECO:0000313" key="1">
    <source>
        <dbReference type="EMBL" id="HGU31444.1"/>
    </source>
</evidence>
<protein>
    <submittedName>
        <fullName evidence="1">Uncharacterized protein</fullName>
    </submittedName>
</protein>
<name>A0A7C4MN35_9BACT</name>
<accession>A0A7C4MN35</accession>
<dbReference type="AlphaFoldDB" id="A0A7C4MN35"/>
<sequence>MRMRFRYGLEADSWIEPGSVLWDRPLPGGSLTETPAAEHPPTYGELFDQVARWISALGSTDAYRTQWTAAPIAQNDFPDPREPVVIRLVKHGACYHVCRVTLSSRGEKAIDLAVNVAVGPPGLSVIERDFNWMQTLYGRSADPILPKPYDFGRMVSSCGRLWALFSSEWLTGFSEFHPSFDPGKNRPSIRIWETGNEGPFLDETHERLLFRKIAYILTLLYDIQTGSEVHPWHHAAGDFVLCRNGSDLPVRLITIRGYGPLLEPQQASDHPSPWLRLLVFLCNLSIRNRLDRMDGVGQVFWSEEFVVEETIKGFWDALSVHTQKNMLSEDIAEGFREVVSALDPEMIYEICDQIVDSYPPSAPEIDTLRQHLSDHAAVLYGALNDHELVRSLPSRASQQSR</sequence>